<dbReference type="SUPFAM" id="SSF52172">
    <property type="entry name" value="CheY-like"/>
    <property type="match status" value="1"/>
</dbReference>
<dbReference type="InterPro" id="IPR035965">
    <property type="entry name" value="PAS-like_dom_sf"/>
</dbReference>
<gene>
    <name evidence="11" type="ORF">F9K24_05375</name>
</gene>
<dbReference type="PRINTS" id="PR00344">
    <property type="entry name" value="BCTRLSENSOR"/>
</dbReference>
<dbReference type="Gene3D" id="3.40.50.2300">
    <property type="match status" value="1"/>
</dbReference>
<dbReference type="EC" id="2.7.13.3" evidence="2"/>
<feature type="domain" description="PAS" evidence="9">
    <location>
        <begin position="128"/>
        <end position="199"/>
    </location>
</feature>
<feature type="modified residue" description="4-aspartylphosphate" evidence="6">
    <location>
        <position position="846"/>
    </location>
</feature>
<dbReference type="CDD" id="cd00130">
    <property type="entry name" value="PAS"/>
    <property type="match status" value="3"/>
</dbReference>
<dbReference type="PANTHER" id="PTHR43047:SF72">
    <property type="entry name" value="OSMOSENSING HISTIDINE PROTEIN KINASE SLN1"/>
    <property type="match status" value="1"/>
</dbReference>
<dbReference type="InterPro" id="IPR000700">
    <property type="entry name" value="PAS-assoc_C"/>
</dbReference>
<evidence type="ECO:0000256" key="3">
    <source>
        <dbReference type="ARBA" id="ARBA00022553"/>
    </source>
</evidence>
<dbReference type="InterPro" id="IPR001610">
    <property type="entry name" value="PAC"/>
</dbReference>
<accession>A0A833LZ94</accession>
<dbReference type="InterPro" id="IPR011006">
    <property type="entry name" value="CheY-like_superfamily"/>
</dbReference>
<dbReference type="GO" id="GO:0005886">
    <property type="term" value="C:plasma membrane"/>
    <property type="evidence" value="ECO:0007669"/>
    <property type="project" value="TreeGrafter"/>
</dbReference>
<dbReference type="AlphaFoldDB" id="A0A833LZ94"/>
<evidence type="ECO:0000256" key="5">
    <source>
        <dbReference type="ARBA" id="ARBA00022777"/>
    </source>
</evidence>
<reference evidence="11 12" key="1">
    <citation type="submission" date="2019-10" db="EMBL/GenBank/DDBJ databases">
        <title>Extracellular Electron Transfer in a Candidatus Methanoperedens spp. Enrichment Culture.</title>
        <authorList>
            <person name="Berger S."/>
            <person name="Rangel Shaw D."/>
            <person name="Berben T."/>
            <person name="In 'T Zandt M."/>
            <person name="Frank J."/>
            <person name="Reimann J."/>
            <person name="Jetten M.S.M."/>
            <person name="Welte C.U."/>
        </authorList>
    </citation>
    <scope>NUCLEOTIDE SEQUENCE [LARGE SCALE GENOMIC DNA]</scope>
    <source>
        <strain evidence="11">SB12</strain>
    </source>
</reference>
<evidence type="ECO:0000256" key="1">
    <source>
        <dbReference type="ARBA" id="ARBA00000085"/>
    </source>
</evidence>
<dbReference type="Gene3D" id="3.30.565.10">
    <property type="entry name" value="Histidine kinase-like ATPase, C-terminal domain"/>
    <property type="match status" value="1"/>
</dbReference>
<dbReference type="SMART" id="SM00387">
    <property type="entry name" value="HATPase_c"/>
    <property type="match status" value="1"/>
</dbReference>
<dbReference type="Pfam" id="PF02518">
    <property type="entry name" value="HATPase_c"/>
    <property type="match status" value="1"/>
</dbReference>
<feature type="domain" description="PAS" evidence="9">
    <location>
        <begin position="414"/>
        <end position="466"/>
    </location>
</feature>
<dbReference type="CDD" id="cd00082">
    <property type="entry name" value="HisKA"/>
    <property type="match status" value="1"/>
</dbReference>
<feature type="domain" description="Response regulatory" evidence="8">
    <location>
        <begin position="797"/>
        <end position="911"/>
    </location>
</feature>
<evidence type="ECO:0000256" key="6">
    <source>
        <dbReference type="PROSITE-ProRule" id="PRU00169"/>
    </source>
</evidence>
<dbReference type="Gene3D" id="1.10.287.130">
    <property type="match status" value="1"/>
</dbReference>
<dbReference type="PROSITE" id="PS50113">
    <property type="entry name" value="PAC"/>
    <property type="match status" value="2"/>
</dbReference>
<dbReference type="Gene3D" id="3.30.450.40">
    <property type="match status" value="1"/>
</dbReference>
<dbReference type="SMART" id="SM00448">
    <property type="entry name" value="REC"/>
    <property type="match status" value="1"/>
</dbReference>
<evidence type="ECO:0000256" key="2">
    <source>
        <dbReference type="ARBA" id="ARBA00012438"/>
    </source>
</evidence>
<evidence type="ECO:0000259" key="10">
    <source>
        <dbReference type="PROSITE" id="PS50113"/>
    </source>
</evidence>
<comment type="caution">
    <text evidence="11">The sequence shown here is derived from an EMBL/GenBank/DDBJ whole genome shotgun (WGS) entry which is preliminary data.</text>
</comment>
<dbReference type="InterPro" id="IPR036097">
    <property type="entry name" value="HisK_dim/P_sf"/>
</dbReference>
<evidence type="ECO:0000259" key="8">
    <source>
        <dbReference type="PROSITE" id="PS50110"/>
    </source>
</evidence>
<keyword evidence="3 6" id="KW-0597">Phosphoprotein</keyword>
<dbReference type="Proteomes" id="UP000460298">
    <property type="component" value="Unassembled WGS sequence"/>
</dbReference>
<feature type="domain" description="PAC" evidence="10">
    <location>
        <begin position="78"/>
        <end position="128"/>
    </location>
</feature>
<comment type="catalytic activity">
    <reaction evidence="1">
        <text>ATP + protein L-histidine = ADP + protein N-phospho-L-histidine.</text>
        <dbReference type="EC" id="2.7.13.3"/>
    </reaction>
</comment>
<dbReference type="PANTHER" id="PTHR43047">
    <property type="entry name" value="TWO-COMPONENT HISTIDINE PROTEIN KINASE"/>
    <property type="match status" value="1"/>
</dbReference>
<sequence length="914" mass="103846">MPINTQLLDVLFQTAGDAFFIAEANTGRIIEANRRAEELTGYDRSELIEMHQSQLHPHQMVDQYRAIFAKHARGDLMLAASVQIVRKDGAVVPVEIQGSAFEFEGRRLVFGIFRDVSDRDLLHRRLEQSERRNRTIAEFAPISIVVHCNGRVVFSNERAMRDLGARTVGDLLGLNVLEFVHPEDLQRVNERIRKMMIEKGSVPMLEERLQRLNGEYFNAEVHATAIEWDGMPSVMVAFQDIDDRARRRNYREAMLQLLQKAFRHVDTEATLRELVRVHAERTNALASLLTIKQDDGLIVRADHNAPDELIRLTEEAGVDRNASPSAFALVNETSIFVDCIEKLPIDERFRKRLSELSITSCWSYPVRDREGGSIGSLTVYLSDSRMPDDEELEALEQASYLTSVFMDRSDLLDENYRLSQVARQTREGVILTDKDRKVVYVNQAFTDVTGYTLKDVAGKNLRTIMHGPATNMATAQFMKQRLNEIRGFDCRIFNYRKTGEGFWNDLRIDPMFDRTGAHVGFIGLQTDVTEEMEARARLEKTLEEADEASKARSEFLSIISHEIRTPLNSISGIVHLLSDRNRSEDQTEELDILKKSAERLQILVSDILDFGQMDAGRLSFQNQPFSFPRLIGQLCESFEPAFTHTPVQFEHYIDPAIPEGLSADPARIRQVYYHLLSNAQKFTAAGTVRLEIKLLNDTGSHVVIESVLTDTGTGMSQTVISRIFEPFFRAESTATGQPNGAGLGLTIAKRILEYYDGDITVESRPHDGSTFRFRMKIEKTSESGGTLVSMPHLKNARVLIVEDYEANILITRKFLELWDIQVDQAYNGEEALHKVKNGQYDLILMDLHMPVMDGYEATRQIRTFNNQIPIVALTASAQSEVQDRIKEVGMNDLIVKPFHPAELNKKISAFLKNR</sequence>
<dbReference type="PROSITE" id="PS50112">
    <property type="entry name" value="PAS"/>
    <property type="match status" value="3"/>
</dbReference>
<dbReference type="GO" id="GO:0009927">
    <property type="term" value="F:histidine phosphotransfer kinase activity"/>
    <property type="evidence" value="ECO:0007669"/>
    <property type="project" value="TreeGrafter"/>
</dbReference>
<keyword evidence="5" id="KW-0418">Kinase</keyword>
<evidence type="ECO:0000259" key="7">
    <source>
        <dbReference type="PROSITE" id="PS50109"/>
    </source>
</evidence>
<dbReference type="InterPro" id="IPR000014">
    <property type="entry name" value="PAS"/>
</dbReference>
<feature type="domain" description="Histidine kinase" evidence="7">
    <location>
        <begin position="558"/>
        <end position="779"/>
    </location>
</feature>
<evidence type="ECO:0000256" key="4">
    <source>
        <dbReference type="ARBA" id="ARBA00022679"/>
    </source>
</evidence>
<dbReference type="InterPro" id="IPR003594">
    <property type="entry name" value="HATPase_dom"/>
</dbReference>
<dbReference type="GO" id="GO:0000155">
    <property type="term" value="F:phosphorelay sensor kinase activity"/>
    <property type="evidence" value="ECO:0007669"/>
    <property type="project" value="InterPro"/>
</dbReference>
<dbReference type="SMART" id="SM00086">
    <property type="entry name" value="PAC"/>
    <property type="match status" value="3"/>
</dbReference>
<dbReference type="PROSITE" id="PS50110">
    <property type="entry name" value="RESPONSE_REGULATORY"/>
    <property type="match status" value="1"/>
</dbReference>
<dbReference type="CDD" id="cd17546">
    <property type="entry name" value="REC_hyHK_CKI1_RcsC-like"/>
    <property type="match status" value="1"/>
</dbReference>
<dbReference type="SMART" id="SM00388">
    <property type="entry name" value="HisKA"/>
    <property type="match status" value="1"/>
</dbReference>
<dbReference type="SUPFAM" id="SSF55781">
    <property type="entry name" value="GAF domain-like"/>
    <property type="match status" value="1"/>
</dbReference>
<dbReference type="InterPro" id="IPR001789">
    <property type="entry name" value="Sig_transdc_resp-reg_receiver"/>
</dbReference>
<dbReference type="Pfam" id="PF13426">
    <property type="entry name" value="PAS_9"/>
    <property type="match status" value="3"/>
</dbReference>
<dbReference type="EMBL" id="WBUI01000004">
    <property type="protein sequence ID" value="KAB2933897.1"/>
    <property type="molecule type" value="Genomic_DNA"/>
</dbReference>
<dbReference type="SUPFAM" id="SSF55785">
    <property type="entry name" value="PYP-like sensor domain (PAS domain)"/>
    <property type="match status" value="3"/>
</dbReference>
<evidence type="ECO:0000313" key="11">
    <source>
        <dbReference type="EMBL" id="KAB2933897.1"/>
    </source>
</evidence>
<dbReference type="InterPro" id="IPR029016">
    <property type="entry name" value="GAF-like_dom_sf"/>
</dbReference>
<dbReference type="PROSITE" id="PS50109">
    <property type="entry name" value="HIS_KIN"/>
    <property type="match status" value="1"/>
</dbReference>
<dbReference type="SMART" id="SM00091">
    <property type="entry name" value="PAS"/>
    <property type="match status" value="3"/>
</dbReference>
<feature type="domain" description="PAS" evidence="9">
    <location>
        <begin position="4"/>
        <end position="57"/>
    </location>
</feature>
<feature type="domain" description="PAC" evidence="10">
    <location>
        <begin position="486"/>
        <end position="540"/>
    </location>
</feature>
<keyword evidence="4" id="KW-0808">Transferase</keyword>
<dbReference type="InterPro" id="IPR036890">
    <property type="entry name" value="HATPase_C_sf"/>
</dbReference>
<evidence type="ECO:0000313" key="12">
    <source>
        <dbReference type="Proteomes" id="UP000460298"/>
    </source>
</evidence>
<dbReference type="Pfam" id="PF00512">
    <property type="entry name" value="HisKA"/>
    <property type="match status" value="1"/>
</dbReference>
<protein>
    <recommendedName>
        <fullName evidence="2">histidine kinase</fullName>
        <ecNumber evidence="2">2.7.13.3</ecNumber>
    </recommendedName>
</protein>
<dbReference type="InterPro" id="IPR003661">
    <property type="entry name" value="HisK_dim/P_dom"/>
</dbReference>
<name>A0A833LZ94_9LEPT</name>
<dbReference type="Pfam" id="PF01590">
    <property type="entry name" value="GAF"/>
    <property type="match status" value="1"/>
</dbReference>
<dbReference type="Pfam" id="PF00072">
    <property type="entry name" value="Response_reg"/>
    <property type="match status" value="1"/>
</dbReference>
<dbReference type="Gene3D" id="3.30.450.20">
    <property type="entry name" value="PAS domain"/>
    <property type="match status" value="3"/>
</dbReference>
<dbReference type="InterPro" id="IPR003018">
    <property type="entry name" value="GAF"/>
</dbReference>
<organism evidence="11 12">
    <name type="scientific">Leptonema illini</name>
    <dbReference type="NCBI Taxonomy" id="183"/>
    <lineage>
        <taxon>Bacteria</taxon>
        <taxon>Pseudomonadati</taxon>
        <taxon>Spirochaetota</taxon>
        <taxon>Spirochaetia</taxon>
        <taxon>Leptospirales</taxon>
        <taxon>Leptospiraceae</taxon>
        <taxon>Leptonema</taxon>
    </lineage>
</organism>
<dbReference type="SUPFAM" id="SSF47384">
    <property type="entry name" value="Homodimeric domain of signal transducing histidine kinase"/>
    <property type="match status" value="1"/>
</dbReference>
<dbReference type="NCBIfam" id="TIGR00229">
    <property type="entry name" value="sensory_box"/>
    <property type="match status" value="3"/>
</dbReference>
<dbReference type="InterPro" id="IPR004358">
    <property type="entry name" value="Sig_transdc_His_kin-like_C"/>
</dbReference>
<proteinExistence type="predicted"/>
<dbReference type="InterPro" id="IPR005467">
    <property type="entry name" value="His_kinase_dom"/>
</dbReference>
<evidence type="ECO:0000259" key="9">
    <source>
        <dbReference type="PROSITE" id="PS50112"/>
    </source>
</evidence>
<dbReference type="SUPFAM" id="SSF55874">
    <property type="entry name" value="ATPase domain of HSP90 chaperone/DNA topoisomerase II/histidine kinase"/>
    <property type="match status" value="1"/>
</dbReference>